<keyword evidence="10" id="KW-1185">Reference proteome</keyword>
<name>A0A7C8MJW5_9PLEO</name>
<dbReference type="GO" id="GO:0005884">
    <property type="term" value="C:actin filament"/>
    <property type="evidence" value="ECO:0007669"/>
    <property type="project" value="TreeGrafter"/>
</dbReference>
<dbReference type="InterPro" id="IPR002108">
    <property type="entry name" value="ADF-H"/>
</dbReference>
<comment type="subcellular location">
    <subcellularLocation>
        <location evidence="1">Cytoplasm</location>
        <location evidence="1">Cytoskeleton</location>
    </subcellularLocation>
</comment>
<evidence type="ECO:0000313" key="10">
    <source>
        <dbReference type="Proteomes" id="UP000481861"/>
    </source>
</evidence>
<accession>A0A7C8MJW5</accession>
<evidence type="ECO:0000259" key="8">
    <source>
        <dbReference type="Pfam" id="PF00241"/>
    </source>
</evidence>
<organism evidence="9 10">
    <name type="scientific">Massariosphaeria phaeospora</name>
    <dbReference type="NCBI Taxonomy" id="100035"/>
    <lineage>
        <taxon>Eukaryota</taxon>
        <taxon>Fungi</taxon>
        <taxon>Dikarya</taxon>
        <taxon>Ascomycota</taxon>
        <taxon>Pezizomycotina</taxon>
        <taxon>Dothideomycetes</taxon>
        <taxon>Pleosporomycetidae</taxon>
        <taxon>Pleosporales</taxon>
        <taxon>Pleosporales incertae sedis</taxon>
        <taxon>Massariosphaeria</taxon>
    </lineage>
</organism>
<keyword evidence="5" id="KW-0009">Actin-binding</keyword>
<evidence type="ECO:0000256" key="6">
    <source>
        <dbReference type="ARBA" id="ARBA00023212"/>
    </source>
</evidence>
<dbReference type="InterPro" id="IPR029006">
    <property type="entry name" value="ADF-H/Gelsolin-like_dom_sf"/>
</dbReference>
<evidence type="ECO:0000256" key="4">
    <source>
        <dbReference type="ARBA" id="ARBA00022737"/>
    </source>
</evidence>
<keyword evidence="6" id="KW-0206">Cytoskeleton</keyword>
<keyword evidence="3" id="KW-0963">Cytoplasm</keyword>
<dbReference type="OrthoDB" id="10006997at2759"/>
<dbReference type="InterPro" id="IPR028458">
    <property type="entry name" value="Twinfilin"/>
</dbReference>
<dbReference type="PANTHER" id="PTHR13759:SF1">
    <property type="entry name" value="TWINFILIN"/>
    <property type="match status" value="1"/>
</dbReference>
<evidence type="ECO:0000256" key="1">
    <source>
        <dbReference type="ARBA" id="ARBA00004245"/>
    </source>
</evidence>
<reference evidence="9 10" key="1">
    <citation type="submission" date="2020-01" db="EMBL/GenBank/DDBJ databases">
        <authorList>
            <consortium name="DOE Joint Genome Institute"/>
            <person name="Haridas S."/>
            <person name="Albert R."/>
            <person name="Binder M."/>
            <person name="Bloem J."/>
            <person name="Labutti K."/>
            <person name="Salamov A."/>
            <person name="Andreopoulos B."/>
            <person name="Baker S.E."/>
            <person name="Barry K."/>
            <person name="Bills G."/>
            <person name="Bluhm B.H."/>
            <person name="Cannon C."/>
            <person name="Castanera R."/>
            <person name="Culley D.E."/>
            <person name="Daum C."/>
            <person name="Ezra D."/>
            <person name="Gonzalez J.B."/>
            <person name="Henrissat B."/>
            <person name="Kuo A."/>
            <person name="Liang C."/>
            <person name="Lipzen A."/>
            <person name="Lutzoni F."/>
            <person name="Magnuson J."/>
            <person name="Mondo S."/>
            <person name="Nolan M."/>
            <person name="Ohm R."/>
            <person name="Pangilinan J."/>
            <person name="Park H.-J.H."/>
            <person name="Ramirez L."/>
            <person name="Alfaro M."/>
            <person name="Sun H."/>
            <person name="Tritt A."/>
            <person name="Yoshinaga Y."/>
            <person name="Zwiers L.-H.L."/>
            <person name="Turgeon B.G."/>
            <person name="Goodwin S.B."/>
            <person name="Spatafora J.W."/>
            <person name="Crous P.W."/>
            <person name="Grigoriev I.V."/>
        </authorList>
    </citation>
    <scope>NUCLEOTIDE SEQUENCE [LARGE SCALE GENOMIC DNA]</scope>
    <source>
        <strain evidence="9 10">CBS 611.86</strain>
    </source>
</reference>
<dbReference type="Gene3D" id="3.40.20.10">
    <property type="entry name" value="Severin"/>
    <property type="match status" value="1"/>
</dbReference>
<dbReference type="GO" id="GO:0003785">
    <property type="term" value="F:actin monomer binding"/>
    <property type="evidence" value="ECO:0007669"/>
    <property type="project" value="TreeGrafter"/>
</dbReference>
<protein>
    <recommendedName>
        <fullName evidence="8">ADF-H domain-containing protein</fullName>
    </recommendedName>
</protein>
<evidence type="ECO:0000256" key="5">
    <source>
        <dbReference type="ARBA" id="ARBA00023203"/>
    </source>
</evidence>
<dbReference type="Pfam" id="PF00241">
    <property type="entry name" value="Cofilin_ADF"/>
    <property type="match status" value="1"/>
</dbReference>
<evidence type="ECO:0000256" key="7">
    <source>
        <dbReference type="ARBA" id="ARBA00038532"/>
    </source>
</evidence>
<feature type="domain" description="ADF-H" evidence="8">
    <location>
        <begin position="186"/>
        <end position="301"/>
    </location>
</feature>
<dbReference type="EMBL" id="JAADJZ010000005">
    <property type="protein sequence ID" value="KAF2875142.1"/>
    <property type="molecule type" value="Genomic_DNA"/>
</dbReference>
<keyword evidence="4" id="KW-0677">Repeat</keyword>
<comment type="caution">
    <text evidence="9">The sequence shown here is derived from an EMBL/GenBank/DDBJ whole genome shotgun (WGS) entry which is preliminary data.</text>
</comment>
<dbReference type="SUPFAM" id="SSF55753">
    <property type="entry name" value="Actin depolymerizing proteins"/>
    <property type="match status" value="1"/>
</dbReference>
<dbReference type="AlphaFoldDB" id="A0A7C8MJW5"/>
<dbReference type="GO" id="GO:0005737">
    <property type="term" value="C:cytoplasm"/>
    <property type="evidence" value="ECO:0007669"/>
    <property type="project" value="TreeGrafter"/>
</dbReference>
<dbReference type="GO" id="GO:0051015">
    <property type="term" value="F:actin filament binding"/>
    <property type="evidence" value="ECO:0007669"/>
    <property type="project" value="TreeGrafter"/>
</dbReference>
<comment type="similarity">
    <text evidence="2">Belongs to the actin-binding proteins ADF family. Twinfilin subfamily.</text>
</comment>
<comment type="subunit">
    <text evidence="7">Interacts with G-actin; ADP-actin form.</text>
</comment>
<evidence type="ECO:0000256" key="3">
    <source>
        <dbReference type="ARBA" id="ARBA00022490"/>
    </source>
</evidence>
<proteinExistence type="inferred from homology"/>
<dbReference type="GO" id="GO:0051016">
    <property type="term" value="P:barbed-end actin filament capping"/>
    <property type="evidence" value="ECO:0007669"/>
    <property type="project" value="TreeGrafter"/>
</dbReference>
<evidence type="ECO:0000256" key="2">
    <source>
        <dbReference type="ARBA" id="ARBA00009557"/>
    </source>
</evidence>
<evidence type="ECO:0000313" key="9">
    <source>
        <dbReference type="EMBL" id="KAF2875142.1"/>
    </source>
</evidence>
<dbReference type="Proteomes" id="UP000481861">
    <property type="component" value="Unassembled WGS sequence"/>
</dbReference>
<dbReference type="GO" id="GO:0030042">
    <property type="term" value="P:actin filament depolymerization"/>
    <property type="evidence" value="ECO:0007669"/>
    <property type="project" value="TreeGrafter"/>
</dbReference>
<dbReference type="PANTHER" id="PTHR13759">
    <property type="entry name" value="TWINFILIN"/>
    <property type="match status" value="1"/>
</dbReference>
<sequence>MADKHLIPATVREAFRIFASDTSLLALPLLLSEGEVQALPAISYPNDPSATFQDALTRLEDVVKPRTPAYILLRRDDLLSAITYVPYLAKAESRQLYLDNRHKLVHSLGEEHFAASFISKEVAEITDARSWDERDGHGESWNAASEKTEECEACDTGEAHTHLVKDAGYKQNKCRLCDRRMKNKIEQSALDALRNMHDAGDCVQISVNIPTETLQLNFSEKGVSPAGVATKLPAEHPSFTFYRNPDTQLLYFIFCSPDCAPVRERMGHTLAIPPLINIIAKDNGVNVDQKIEIHDGDNLDFARKDERIGKYRSLYMRNEFVGTESTWEKMDEYQKVLDSV</sequence>
<gene>
    <name evidence="9" type="ORF">BDV95DRAFT_603909</name>
</gene>